<feature type="signal peptide" evidence="5">
    <location>
        <begin position="1"/>
        <end position="17"/>
    </location>
</feature>
<evidence type="ECO:0000256" key="4">
    <source>
        <dbReference type="SAM" id="MobiDB-lite"/>
    </source>
</evidence>
<feature type="domain" description="Disease resistance N-terminal" evidence="8">
    <location>
        <begin position="217"/>
        <end position="307"/>
    </location>
</feature>
<gene>
    <name evidence="11" type="primary">RPP8L2_9</name>
    <name evidence="11" type="ORF">CK203_016819</name>
</gene>
<accession>A0A438J2E8</accession>
<evidence type="ECO:0000256" key="2">
    <source>
        <dbReference type="ARBA" id="ARBA00022741"/>
    </source>
</evidence>
<evidence type="ECO:0000256" key="3">
    <source>
        <dbReference type="ARBA" id="ARBA00022821"/>
    </source>
</evidence>
<dbReference type="Pfam" id="PF14577">
    <property type="entry name" value="SEO_C"/>
    <property type="match status" value="1"/>
</dbReference>
<dbReference type="PANTHER" id="PTHR33232:SF9">
    <property type="entry name" value="PROTEIN SIEVE ELEMENT OCCLUSION B"/>
    <property type="match status" value="1"/>
</dbReference>
<dbReference type="InterPro" id="IPR042197">
    <property type="entry name" value="Apaf_helical"/>
</dbReference>
<comment type="caution">
    <text evidence="11">The sequence shown here is derived from an EMBL/GenBank/DDBJ whole genome shotgun (WGS) entry which is preliminary data.</text>
</comment>
<dbReference type="SUPFAM" id="SSF52540">
    <property type="entry name" value="P-loop containing nucleoside triphosphate hydrolases"/>
    <property type="match status" value="1"/>
</dbReference>
<dbReference type="InterPro" id="IPR041118">
    <property type="entry name" value="Rx_N"/>
</dbReference>
<dbReference type="PRINTS" id="PR00364">
    <property type="entry name" value="DISEASERSIST"/>
</dbReference>
<dbReference type="InterPro" id="IPR039299">
    <property type="entry name" value="SEOA"/>
</dbReference>
<evidence type="ECO:0000313" key="11">
    <source>
        <dbReference type="EMBL" id="RVX03129.1"/>
    </source>
</evidence>
<dbReference type="Gene3D" id="3.40.50.300">
    <property type="entry name" value="P-loop containing nucleotide triphosphate hydrolases"/>
    <property type="match status" value="1"/>
</dbReference>
<name>A0A438J2E8_VITVI</name>
<dbReference type="InterPro" id="IPR002182">
    <property type="entry name" value="NB-ARC"/>
</dbReference>
<keyword evidence="2" id="KW-0547">Nucleotide-binding</keyword>
<dbReference type="InterPro" id="IPR058922">
    <property type="entry name" value="WHD_DRP"/>
</dbReference>
<feature type="domain" description="Disease resistance protein winged helix" evidence="9">
    <location>
        <begin position="650"/>
        <end position="725"/>
    </location>
</feature>
<dbReference type="SUPFAM" id="SSF52058">
    <property type="entry name" value="L domain-like"/>
    <property type="match status" value="1"/>
</dbReference>
<dbReference type="GO" id="GO:0010088">
    <property type="term" value="P:phloem development"/>
    <property type="evidence" value="ECO:0007669"/>
    <property type="project" value="InterPro"/>
</dbReference>
<reference evidence="11 12" key="1">
    <citation type="journal article" date="2018" name="PLoS Genet.">
        <title>Population sequencing reveals clonal diversity and ancestral inbreeding in the grapevine cultivar Chardonnay.</title>
        <authorList>
            <person name="Roach M.J."/>
            <person name="Johnson D.L."/>
            <person name="Bohlmann J."/>
            <person name="van Vuuren H.J."/>
            <person name="Jones S.J."/>
            <person name="Pretorius I.S."/>
            <person name="Schmidt S.A."/>
            <person name="Borneman A.R."/>
        </authorList>
    </citation>
    <scope>NUCLEOTIDE SEQUENCE [LARGE SCALE GENOMIC DNA]</scope>
    <source>
        <strain evidence="12">cv. Chardonnay</strain>
        <tissue evidence="11">Leaf</tissue>
    </source>
</reference>
<keyword evidence="5" id="KW-0732">Signal</keyword>
<dbReference type="GO" id="GO:0043531">
    <property type="term" value="F:ADP binding"/>
    <property type="evidence" value="ECO:0007669"/>
    <property type="project" value="InterPro"/>
</dbReference>
<dbReference type="Gene3D" id="1.20.5.4130">
    <property type="match status" value="1"/>
</dbReference>
<dbReference type="EMBL" id="QGNW01000067">
    <property type="protein sequence ID" value="RVX03129.1"/>
    <property type="molecule type" value="Genomic_DNA"/>
</dbReference>
<dbReference type="GO" id="GO:0006952">
    <property type="term" value="P:defense response"/>
    <property type="evidence" value="ECO:0007669"/>
    <property type="project" value="UniProtKB-KW"/>
</dbReference>
<dbReference type="Gene3D" id="3.80.10.10">
    <property type="entry name" value="Ribonuclease Inhibitor"/>
    <property type="match status" value="1"/>
</dbReference>
<dbReference type="FunFam" id="1.10.8.430:FF:000003">
    <property type="entry name" value="Probable disease resistance protein At5g66910"/>
    <property type="match status" value="1"/>
</dbReference>
<dbReference type="PANTHER" id="PTHR33232">
    <property type="entry name" value="PROTEIN SIEVE ELEMENT OCCLUSION B-LIKE"/>
    <property type="match status" value="1"/>
</dbReference>
<dbReference type="Pfam" id="PF23559">
    <property type="entry name" value="WHD_DRP"/>
    <property type="match status" value="1"/>
</dbReference>
<organism evidence="11 12">
    <name type="scientific">Vitis vinifera</name>
    <name type="common">Grape</name>
    <dbReference type="NCBI Taxonomy" id="29760"/>
    <lineage>
        <taxon>Eukaryota</taxon>
        <taxon>Viridiplantae</taxon>
        <taxon>Streptophyta</taxon>
        <taxon>Embryophyta</taxon>
        <taxon>Tracheophyta</taxon>
        <taxon>Spermatophyta</taxon>
        <taxon>Magnoliopsida</taxon>
        <taxon>eudicotyledons</taxon>
        <taxon>Gunneridae</taxon>
        <taxon>Pentapetalae</taxon>
        <taxon>rosids</taxon>
        <taxon>Vitales</taxon>
        <taxon>Vitaceae</taxon>
        <taxon>Viteae</taxon>
        <taxon>Vitis</taxon>
    </lineage>
</organism>
<keyword evidence="1" id="KW-0677">Repeat</keyword>
<evidence type="ECO:0000259" key="6">
    <source>
        <dbReference type="Pfam" id="PF00931"/>
    </source>
</evidence>
<dbReference type="InterPro" id="IPR036388">
    <property type="entry name" value="WH-like_DNA-bd_sf"/>
</dbReference>
<dbReference type="InterPro" id="IPR027944">
    <property type="entry name" value="SEO_C"/>
</dbReference>
<dbReference type="Pfam" id="PF18052">
    <property type="entry name" value="Rx_N"/>
    <property type="match status" value="1"/>
</dbReference>
<dbReference type="CDD" id="cd14798">
    <property type="entry name" value="RX-CC_like"/>
    <property type="match status" value="1"/>
</dbReference>
<dbReference type="InterPro" id="IPR032675">
    <property type="entry name" value="LRR_dom_sf"/>
</dbReference>
<evidence type="ECO:0000259" key="10">
    <source>
        <dbReference type="Pfam" id="PF23598"/>
    </source>
</evidence>
<evidence type="ECO:0000256" key="1">
    <source>
        <dbReference type="ARBA" id="ARBA00022737"/>
    </source>
</evidence>
<feature type="domain" description="Disease resistance R13L4/SHOC-2-like LRR" evidence="10">
    <location>
        <begin position="802"/>
        <end position="1128"/>
    </location>
</feature>
<dbReference type="GO" id="GO:0051707">
    <property type="term" value="P:response to other organism"/>
    <property type="evidence" value="ECO:0007669"/>
    <property type="project" value="UniProtKB-ARBA"/>
</dbReference>
<evidence type="ECO:0000259" key="9">
    <source>
        <dbReference type="Pfam" id="PF23559"/>
    </source>
</evidence>
<sequence length="1556" mass="179917">MCFFLVRGLFALELGQAFWLTSSQALFLFQPLLHVQMRRKQESRSPPFFSVSMAVLKWGSVDLRISPTMLVEEASGMAVKNEYDWQWRCTRSVLPSLVGLNYWEGKGKNGVKEKVNVGTLNRRTVQLGRFYSVQSLREYLKEVELDVNRSFEWKRRKQLPILYLEHSITQGNTYKLSPEQRIFGKSRLGWRDPLGRSVENQLLISPSKERRKMAEAIVSFAVGRLGDLLIQEASFLHEVSDKVVEIRTELKRMQCFLKDADARQDENEVIHNCVVEIREAAYDAEDIIETFASRVALRRRRSSPQNIFKRCGWIFFEFIARQKVGTEIDAIKKRVSNLTTSLQKSDIRSITEGESSSSRNERPQQGRPTYSHLDDKDIIGVEESVKILVEQLVEPDRKWSVVAIYGMGGLGKTTLARKVYHHVHVKHHFDHFAWSSISQHLDSRAVVRGILIKLTSPSEEQRREIDNMSDDELFERVYEIQKEKKCLVILDDVWRKQDWDSLRPAFPLRKEGSKIVITTRNKAVALHVDPPNVFLHQPRLLTEKESWELLQMKALSTGSTLNKDMEELGKKMAKRCNGLPLAIVVLGGLLATKPCTFNAWGIVDRNIKSYFRRGDGNSKQQSSEVSDVLALSYRDLPYHLKPCFLYLAHFRENYKIPTNTLVRMWMAEGIIPEMPDKGVGEETMEDVGHQYLDELIGRCMVQVGVRNSNGRVKTCWLHDLMRDLCLSIAKEENFLDIINLQQVETFSSSMVTASTSNKVRRCAIYLDQSVPIENVAKARLVPENRDDDVNNYVNFNPENATHLRSLLIFYPSTTNTVHWMLRKLSLKNFKLLRVLSLERLSLEEKLLREIGNLIHLKYLSFRDAKLLSFPSSIKNLGCIQTLDLRFCNDDNLVTCTKIGDVICMMKLLRHLYLPRYLYVGTSKVQWDKLSNLETLKAFDARQWAVKDLVQLTKLRKLKINNLNSFKELEVILKPPCPFSLHSLVLDEVSTKMEETDLRQLSMCRHLYELFLGGEISNLPGHGHFPSNLTKLTLSYSLLKQDPIPILERLPYLTILRLFNSYDGEEMVFSGTGFPQLKYLQLSYIEFLKRLRVCKGAMPSLVSLTIHSCMSLEAVPEGLIHITTLNELKFEYMPIEFMERLQVIRGKEGGDFYKVKHLPSIAFSAISEDDVYQMLMKILNSDPSDNMKILKALINAEDDQLPLLDGSTNRRVKLEVLKGKNVFLLISGLDFPNEDLLLLKHIHKEFCLERSLIHRRHEFMWIPIVDHSFKWKDSQQQEMFECLQASMPWYSVCTPARIDKAIIRFIKEEWHFQNKPILVVLDSQGKVMNRNAIHMMRIWEDTGYPFTSSKEKALWGAETWGLELLVHDVHPTIQNWIKKGKFICLYGGTDMKWIQTFTTVAKEVASAERIPLEMVYVGKSNVGKSNHRERVLQCIAFISMKELSHWWPDRTMVWFWSRLESMLFSKIQLGREDEKDPMLEEIKKLLSYDKEGGWAMLSKGSSPIFSGSSATVLPTFMAYHAWKEQVPTKGFDQAVMDYHDQLGNDSDYPKFDFIDIE</sequence>
<dbReference type="FunFam" id="1.10.10.10:FF:000322">
    <property type="entry name" value="Probable disease resistance protein At1g63360"/>
    <property type="match status" value="1"/>
</dbReference>
<dbReference type="InterPro" id="IPR027417">
    <property type="entry name" value="P-loop_NTPase"/>
</dbReference>
<dbReference type="FunFam" id="3.40.50.300:FF:001091">
    <property type="entry name" value="Probable disease resistance protein At1g61300"/>
    <property type="match status" value="1"/>
</dbReference>
<evidence type="ECO:0000259" key="7">
    <source>
        <dbReference type="Pfam" id="PF14577"/>
    </source>
</evidence>
<evidence type="ECO:0000313" key="12">
    <source>
        <dbReference type="Proteomes" id="UP000288805"/>
    </source>
</evidence>
<feature type="domain" description="NB-ARC" evidence="6">
    <location>
        <begin position="382"/>
        <end position="555"/>
    </location>
</feature>
<keyword evidence="3" id="KW-0611">Plant defense</keyword>
<dbReference type="InterPro" id="IPR038005">
    <property type="entry name" value="RX-like_CC"/>
</dbReference>
<evidence type="ECO:0000256" key="5">
    <source>
        <dbReference type="SAM" id="SignalP"/>
    </source>
</evidence>
<dbReference type="Gene3D" id="1.10.10.10">
    <property type="entry name" value="Winged helix-like DNA-binding domain superfamily/Winged helix DNA-binding domain"/>
    <property type="match status" value="1"/>
</dbReference>
<dbReference type="Gene3D" id="1.10.8.430">
    <property type="entry name" value="Helical domain of apoptotic protease-activating factors"/>
    <property type="match status" value="1"/>
</dbReference>
<feature type="domain" description="Sieve element occlusion C-terminal" evidence="7">
    <location>
        <begin position="1348"/>
        <end position="1542"/>
    </location>
</feature>
<feature type="region of interest" description="Disordered" evidence="4">
    <location>
        <begin position="346"/>
        <end position="372"/>
    </location>
</feature>
<dbReference type="Proteomes" id="UP000288805">
    <property type="component" value="Unassembled WGS sequence"/>
</dbReference>
<dbReference type="Pfam" id="PF23598">
    <property type="entry name" value="LRR_14"/>
    <property type="match status" value="1"/>
</dbReference>
<proteinExistence type="predicted"/>
<dbReference type="InterPro" id="IPR055414">
    <property type="entry name" value="LRR_R13L4/SHOC2-like"/>
</dbReference>
<evidence type="ECO:0000259" key="8">
    <source>
        <dbReference type="Pfam" id="PF18052"/>
    </source>
</evidence>
<feature type="chain" id="PRO_5019443691" evidence="5">
    <location>
        <begin position="18"/>
        <end position="1556"/>
    </location>
</feature>
<protein>
    <submittedName>
        <fullName evidence="11">Putative disease resistance RPP8-like protein 2</fullName>
    </submittedName>
</protein>
<dbReference type="Pfam" id="PF00931">
    <property type="entry name" value="NB-ARC"/>
    <property type="match status" value="1"/>
</dbReference>